<feature type="compositionally biased region" description="Polar residues" evidence="1">
    <location>
        <begin position="75"/>
        <end position="84"/>
    </location>
</feature>
<dbReference type="EMBL" id="AFZZ01000150">
    <property type="protein sequence ID" value="EHJ39245.1"/>
    <property type="molecule type" value="Genomic_DNA"/>
</dbReference>
<organism evidence="2 3">
    <name type="scientific">Leyella stercorea DSM 18206</name>
    <dbReference type="NCBI Taxonomy" id="1002367"/>
    <lineage>
        <taxon>Bacteria</taxon>
        <taxon>Pseudomonadati</taxon>
        <taxon>Bacteroidota</taxon>
        <taxon>Bacteroidia</taxon>
        <taxon>Bacteroidales</taxon>
        <taxon>Prevotellaceae</taxon>
        <taxon>Leyella</taxon>
    </lineage>
</organism>
<gene>
    <name evidence="2" type="ORF">HMPREF0673_01706</name>
</gene>
<protein>
    <submittedName>
        <fullName evidence="2">Uncharacterized protein</fullName>
    </submittedName>
</protein>
<accession>G6AYJ6</accession>
<dbReference type="HOGENOM" id="CLU_2242267_0_0_10"/>
<comment type="caution">
    <text evidence="2">The sequence shown here is derived from an EMBL/GenBank/DDBJ whole genome shotgun (WGS) entry which is preliminary data.</text>
</comment>
<dbReference type="Proteomes" id="UP000004407">
    <property type="component" value="Unassembled WGS sequence"/>
</dbReference>
<feature type="region of interest" description="Disordered" evidence="1">
    <location>
        <begin position="65"/>
        <end position="84"/>
    </location>
</feature>
<evidence type="ECO:0000313" key="3">
    <source>
        <dbReference type="Proteomes" id="UP000004407"/>
    </source>
</evidence>
<sequence length="105" mass="11607">MQNVNTLCIAAQSPQGTHATYGIVQRTESDRAADAIRWQREHFQGALLGGALVSARLCRLPEQEVHQQSRRGESVPQNTRNTQNLLAEKCLPQIDTDAHRLGGYG</sequence>
<feature type="non-terminal residue" evidence="2">
    <location>
        <position position="105"/>
    </location>
</feature>
<dbReference type="AlphaFoldDB" id="G6AYJ6"/>
<reference evidence="2 3" key="1">
    <citation type="submission" date="2011-08" db="EMBL/GenBank/DDBJ databases">
        <authorList>
            <person name="Weinstock G."/>
            <person name="Sodergren E."/>
            <person name="Clifton S."/>
            <person name="Fulton L."/>
            <person name="Fulton B."/>
            <person name="Courtney L."/>
            <person name="Fronick C."/>
            <person name="Harrison M."/>
            <person name="Strong C."/>
            <person name="Farmer C."/>
            <person name="Delahaunty K."/>
            <person name="Markovic C."/>
            <person name="Hall O."/>
            <person name="Minx P."/>
            <person name="Tomlinson C."/>
            <person name="Mitreva M."/>
            <person name="Hou S."/>
            <person name="Chen J."/>
            <person name="Wollam A."/>
            <person name="Pepin K.H."/>
            <person name="Johnson M."/>
            <person name="Bhonagiri V."/>
            <person name="Zhang X."/>
            <person name="Suruliraj S."/>
            <person name="Warren W."/>
            <person name="Chinwalla A."/>
            <person name="Mardis E.R."/>
            <person name="Wilson R.K."/>
        </authorList>
    </citation>
    <scope>NUCLEOTIDE SEQUENCE [LARGE SCALE GENOMIC DNA]</scope>
    <source>
        <strain evidence="2 3">DSM 18206</strain>
    </source>
</reference>
<evidence type="ECO:0000313" key="2">
    <source>
        <dbReference type="EMBL" id="EHJ39245.1"/>
    </source>
</evidence>
<name>G6AYJ6_9BACT</name>
<proteinExistence type="predicted"/>
<evidence type="ECO:0000256" key="1">
    <source>
        <dbReference type="SAM" id="MobiDB-lite"/>
    </source>
</evidence>